<dbReference type="InterPro" id="IPR013022">
    <property type="entry name" value="Xyl_isomerase-like_TIM-brl"/>
</dbReference>
<comment type="similarity">
    <text evidence="2">Belongs to the hyi family.</text>
</comment>
<name>A0A1I5YYN5_9RHOB</name>
<accession>A0A1I5YYN5</accession>
<dbReference type="Gene3D" id="3.20.20.150">
    <property type="entry name" value="Divalent-metal-dependent TIM barrel enzymes"/>
    <property type="match status" value="1"/>
</dbReference>
<feature type="active site" description="Proton donor/acceptor" evidence="3">
    <location>
        <position position="231"/>
    </location>
</feature>
<evidence type="ECO:0000256" key="2">
    <source>
        <dbReference type="PIRNR" id="PIRNR006241"/>
    </source>
</evidence>
<gene>
    <name evidence="5" type="ORF">SAMN05421853_10757</name>
</gene>
<proteinExistence type="inferred from homology"/>
<dbReference type="InterPro" id="IPR036237">
    <property type="entry name" value="Xyl_isomerase-like_sf"/>
</dbReference>
<dbReference type="GO" id="GO:0046487">
    <property type="term" value="P:glyoxylate metabolic process"/>
    <property type="evidence" value="ECO:0007669"/>
    <property type="project" value="TreeGrafter"/>
</dbReference>
<sequence>MRIAANITFLDFGVPLAGRARLAHEAGFDGVECLFPYALSTGEMSRALDEMPLALINTPVDDWEDGARGRAAVPGEMATFAAEMQRALDYAKALGVPRIHVMAGKASGARARDRFEANLRAACLAAPEVTMLIEPINPHDAPGYYLNDFDLAADIVERIGLPNLKLQFDTWHARRIHGDPLAVWQRHARLVGHVQISGFENRGAPRPDTAEEAAFYEAVTASGYEGWLSAEYHDRGEGFGWLSELRDRLGRATMAEA</sequence>
<evidence type="ECO:0000313" key="6">
    <source>
        <dbReference type="Proteomes" id="UP000243106"/>
    </source>
</evidence>
<keyword evidence="5" id="KW-0670">Pyruvate</keyword>
<dbReference type="Pfam" id="PF01261">
    <property type="entry name" value="AP_endonuc_2"/>
    <property type="match status" value="1"/>
</dbReference>
<dbReference type="EMBL" id="FOXV01000007">
    <property type="protein sequence ID" value="SFQ49316.1"/>
    <property type="molecule type" value="Genomic_DNA"/>
</dbReference>
<evidence type="ECO:0000256" key="3">
    <source>
        <dbReference type="PIRSR" id="PIRSR006241-50"/>
    </source>
</evidence>
<organism evidence="5 6">
    <name type="scientific">Roseivivax halotolerans</name>
    <dbReference type="NCBI Taxonomy" id="93684"/>
    <lineage>
        <taxon>Bacteria</taxon>
        <taxon>Pseudomonadati</taxon>
        <taxon>Pseudomonadota</taxon>
        <taxon>Alphaproteobacteria</taxon>
        <taxon>Rhodobacterales</taxon>
        <taxon>Roseobacteraceae</taxon>
        <taxon>Roseivivax</taxon>
    </lineage>
</organism>
<dbReference type="GO" id="GO:0008903">
    <property type="term" value="F:hydroxypyruvate isomerase activity"/>
    <property type="evidence" value="ECO:0007669"/>
    <property type="project" value="TreeGrafter"/>
</dbReference>
<dbReference type="PANTHER" id="PTHR43489:SF6">
    <property type="entry name" value="HYDROXYPYRUVATE ISOMERASE-RELATED"/>
    <property type="match status" value="1"/>
</dbReference>
<evidence type="ECO:0000256" key="1">
    <source>
        <dbReference type="ARBA" id="ARBA00023235"/>
    </source>
</evidence>
<evidence type="ECO:0000313" key="5">
    <source>
        <dbReference type="EMBL" id="SFQ49316.1"/>
    </source>
</evidence>
<dbReference type="RefSeq" id="WP_093011968.1">
    <property type="nucleotide sequence ID" value="NZ_FOXV01000007.1"/>
</dbReference>
<reference evidence="6" key="1">
    <citation type="submission" date="2016-10" db="EMBL/GenBank/DDBJ databases">
        <authorList>
            <person name="Varghese N."/>
            <person name="Submissions S."/>
        </authorList>
    </citation>
    <scope>NUCLEOTIDE SEQUENCE [LARGE SCALE GENOMIC DNA]</scope>
    <source>
        <strain evidence="6">JCM 10271</strain>
    </source>
</reference>
<evidence type="ECO:0000259" key="4">
    <source>
        <dbReference type="Pfam" id="PF01261"/>
    </source>
</evidence>
<dbReference type="SUPFAM" id="SSF51658">
    <property type="entry name" value="Xylose isomerase-like"/>
    <property type="match status" value="1"/>
</dbReference>
<dbReference type="Proteomes" id="UP000243106">
    <property type="component" value="Unassembled WGS sequence"/>
</dbReference>
<feature type="active site" description="Proton donor/acceptor" evidence="3">
    <location>
        <position position="134"/>
    </location>
</feature>
<dbReference type="STRING" id="93684.SAMN05421853_10757"/>
<dbReference type="InterPro" id="IPR050417">
    <property type="entry name" value="Sugar_Epim/Isomerase"/>
</dbReference>
<protein>
    <submittedName>
        <fullName evidence="5">Hydroxypyruvate isomerase</fullName>
    </submittedName>
</protein>
<keyword evidence="6" id="KW-1185">Reference proteome</keyword>
<dbReference type="InterPro" id="IPR026040">
    <property type="entry name" value="HyI-like"/>
</dbReference>
<dbReference type="PIRSF" id="PIRSF006241">
    <property type="entry name" value="HyI"/>
    <property type="match status" value="1"/>
</dbReference>
<dbReference type="AlphaFoldDB" id="A0A1I5YYN5"/>
<keyword evidence="1 2" id="KW-0413">Isomerase</keyword>
<dbReference type="PANTHER" id="PTHR43489">
    <property type="entry name" value="ISOMERASE"/>
    <property type="match status" value="1"/>
</dbReference>
<feature type="domain" description="Xylose isomerase-like TIM barrel" evidence="4">
    <location>
        <begin position="21"/>
        <end position="237"/>
    </location>
</feature>